<evidence type="ECO:0000313" key="2">
    <source>
        <dbReference type="EMBL" id="CDR18830.1"/>
    </source>
</evidence>
<proteinExistence type="predicted"/>
<protein>
    <submittedName>
        <fullName evidence="2">Uncharacterized protein</fullName>
    </submittedName>
</protein>
<reference evidence="2" key="1">
    <citation type="journal article" date="2014" name="Nat. Commun.">
        <title>The rainbow trout genome provides novel insights into evolution after whole-genome duplication in vertebrates.</title>
        <authorList>
            <person name="Berthelot C."/>
            <person name="Brunet F."/>
            <person name="Chalopin D."/>
            <person name="Juanchich A."/>
            <person name="Bernard M."/>
            <person name="Noel B."/>
            <person name="Bento P."/>
            <person name="Da Silva C."/>
            <person name="Labadie K."/>
            <person name="Alberti A."/>
            <person name="Aury J.M."/>
            <person name="Louis A."/>
            <person name="Dehais P."/>
            <person name="Bardou P."/>
            <person name="Montfort J."/>
            <person name="Klopp C."/>
            <person name="Cabau C."/>
            <person name="Gaspin C."/>
            <person name="Thorgaard G.H."/>
            <person name="Boussaha M."/>
            <person name="Quillet E."/>
            <person name="Guyomard R."/>
            <person name="Galiana D."/>
            <person name="Bobe J."/>
            <person name="Volff J.N."/>
            <person name="Genet C."/>
            <person name="Wincker P."/>
            <person name="Jaillon O."/>
            <person name="Roest Crollius H."/>
            <person name="Guiguen Y."/>
        </authorList>
    </citation>
    <scope>NUCLEOTIDE SEQUENCE [LARGE SCALE GENOMIC DNA]</scope>
</reference>
<feature type="non-terminal residue" evidence="2">
    <location>
        <position position="1"/>
    </location>
</feature>
<reference evidence="2" key="2">
    <citation type="submission" date="2014-03" db="EMBL/GenBank/DDBJ databases">
        <authorList>
            <person name="Genoscope - CEA"/>
        </authorList>
    </citation>
    <scope>NUCLEOTIDE SEQUENCE</scope>
</reference>
<evidence type="ECO:0000256" key="1">
    <source>
        <dbReference type="SAM" id="MobiDB-lite"/>
    </source>
</evidence>
<sequence>DISSTEPVPTDISSTEPVPTDISSTEPVPTDISSTEPVPTDISLTGPVPPDISSTGPVPTDILCTARFVSATSIALHSLKALVIRIHLRYCKRSCEGHRHRKSYICIGSDTSHFLAYPDKGMISCACEPGSCACNSARAGSRHK</sequence>
<feature type="compositionally biased region" description="Polar residues" evidence="1">
    <location>
        <begin position="1"/>
        <end position="37"/>
    </location>
</feature>
<dbReference type="Proteomes" id="UP000193380">
    <property type="component" value="Unassembled WGS sequence"/>
</dbReference>
<feature type="region of interest" description="Disordered" evidence="1">
    <location>
        <begin position="1"/>
        <end position="54"/>
    </location>
</feature>
<dbReference type="PaxDb" id="8022-A0A061A879"/>
<dbReference type="EMBL" id="FR979702">
    <property type="protein sequence ID" value="CDR18830.1"/>
    <property type="molecule type" value="Genomic_DNA"/>
</dbReference>
<name>A0A061A879_ONCMY</name>
<organism evidence="2 3">
    <name type="scientific">Oncorhynchus mykiss</name>
    <name type="common">Rainbow trout</name>
    <name type="synonym">Salmo gairdneri</name>
    <dbReference type="NCBI Taxonomy" id="8022"/>
    <lineage>
        <taxon>Eukaryota</taxon>
        <taxon>Metazoa</taxon>
        <taxon>Chordata</taxon>
        <taxon>Craniata</taxon>
        <taxon>Vertebrata</taxon>
        <taxon>Euteleostomi</taxon>
        <taxon>Actinopterygii</taxon>
        <taxon>Neopterygii</taxon>
        <taxon>Teleostei</taxon>
        <taxon>Protacanthopterygii</taxon>
        <taxon>Salmoniformes</taxon>
        <taxon>Salmonidae</taxon>
        <taxon>Salmoninae</taxon>
        <taxon>Oncorhynchus</taxon>
    </lineage>
</organism>
<gene>
    <name evidence="2" type="ORF">GSONMT00007642001</name>
</gene>
<accession>A0A061A879</accession>
<dbReference type="AlphaFoldDB" id="A0A061A879"/>
<evidence type="ECO:0000313" key="3">
    <source>
        <dbReference type="Proteomes" id="UP000193380"/>
    </source>
</evidence>